<accession>A0A1G9QHJ1</accession>
<keyword evidence="2" id="KW-1185">Reference proteome</keyword>
<dbReference type="InterPro" id="IPR043148">
    <property type="entry name" value="TagF_C"/>
</dbReference>
<dbReference type="Gene3D" id="3.40.50.12580">
    <property type="match status" value="1"/>
</dbReference>
<name>A0A1G9QHJ1_9FLAO</name>
<dbReference type="AlphaFoldDB" id="A0A1G9QHJ1"/>
<reference evidence="2" key="1">
    <citation type="submission" date="2016-10" db="EMBL/GenBank/DDBJ databases">
        <authorList>
            <person name="Varghese N."/>
            <person name="Submissions S."/>
        </authorList>
    </citation>
    <scope>NUCLEOTIDE SEQUENCE [LARGE SCALE GENOMIC DNA]</scope>
    <source>
        <strain evidence="2">DSM 19886</strain>
    </source>
</reference>
<gene>
    <name evidence="1" type="ORF">SAMN04488514_10546</name>
</gene>
<sequence>MKDCKEKNEPSKKFGAIKQTNELFDIEKNFDVGSARISRLSTWPLVRHTFYYQILKKNIGFSSKFRTTSKVQLIKNGLYGVRNLLRIKKFDYLFFNNADKRNLVVDKKKYDVFFDAWADKLGQDRSLFIEWAIEKHWKSSEVYSKHVISDLFVKFGSFLFTLFTRKQISAFEALEKVKQEYQLEIDIKKEVNSMYGKIRFYRFLLRLIRPKAIFLISSFTKMDLVVAAHLENVKVYEAQHGYIGDNHQFYLSYLNFGSLYYPDFLIAFGNQEKNVPVDHFIFKQQQIIPVGSLYLEHVKSNIKNKYLAELKESYTKIFCVTLQTVEETHLLDFIMKEALKNKEWLFILKPRNFNHLDYSKYTQVKNVVLFPEYSVYEILKYSDYNITIYSTTAVEAEMFGVKTLFYNIGGLSEKYFNVRKMCASIVDAEIGIEKEALMGGHSFVPYFKLGYHENVKNTELS</sequence>
<protein>
    <submittedName>
        <fullName evidence="1">Uncharacterized protein</fullName>
    </submittedName>
</protein>
<proteinExistence type="predicted"/>
<organism evidence="1 2">
    <name type="scientific">Kriegella aquimaris</name>
    <dbReference type="NCBI Taxonomy" id="192904"/>
    <lineage>
        <taxon>Bacteria</taxon>
        <taxon>Pseudomonadati</taxon>
        <taxon>Bacteroidota</taxon>
        <taxon>Flavobacteriia</taxon>
        <taxon>Flavobacteriales</taxon>
        <taxon>Flavobacteriaceae</taxon>
        <taxon>Kriegella</taxon>
    </lineage>
</organism>
<evidence type="ECO:0000313" key="2">
    <source>
        <dbReference type="Proteomes" id="UP000199440"/>
    </source>
</evidence>
<dbReference type="STRING" id="192904.SAMN04488514_10546"/>
<dbReference type="SUPFAM" id="SSF53756">
    <property type="entry name" value="UDP-Glycosyltransferase/glycogen phosphorylase"/>
    <property type="match status" value="1"/>
</dbReference>
<evidence type="ECO:0000313" key="1">
    <source>
        <dbReference type="EMBL" id="SDM10499.1"/>
    </source>
</evidence>
<dbReference type="Proteomes" id="UP000199440">
    <property type="component" value="Unassembled WGS sequence"/>
</dbReference>
<dbReference type="OrthoDB" id="1492777at2"/>
<dbReference type="EMBL" id="FNGV01000005">
    <property type="protein sequence ID" value="SDM10499.1"/>
    <property type="molecule type" value="Genomic_DNA"/>
</dbReference>
<dbReference type="RefSeq" id="WP_089889066.1">
    <property type="nucleotide sequence ID" value="NZ_FNGV01000005.1"/>
</dbReference>